<evidence type="ECO:0000256" key="1">
    <source>
        <dbReference type="ARBA" id="ARBA00004370"/>
    </source>
</evidence>
<dbReference type="AlphaFoldDB" id="A0A2U8FR09"/>
<evidence type="ECO:0000256" key="5">
    <source>
        <dbReference type="ARBA" id="ARBA00022748"/>
    </source>
</evidence>
<dbReference type="HAMAP" id="MF_01959">
    <property type="entry name" value="CcmE"/>
    <property type="match status" value="1"/>
</dbReference>
<evidence type="ECO:0000313" key="13">
    <source>
        <dbReference type="EMBL" id="AWI53511.1"/>
    </source>
</evidence>
<organism evidence="13 14">
    <name type="scientific">Aquabacterium olei</name>
    <dbReference type="NCBI Taxonomy" id="1296669"/>
    <lineage>
        <taxon>Bacteria</taxon>
        <taxon>Pseudomonadati</taxon>
        <taxon>Pseudomonadota</taxon>
        <taxon>Betaproteobacteria</taxon>
        <taxon>Burkholderiales</taxon>
        <taxon>Aquabacterium</taxon>
    </lineage>
</organism>
<evidence type="ECO:0000256" key="2">
    <source>
        <dbReference type="ARBA" id="ARBA00022617"/>
    </source>
</evidence>
<dbReference type="InterPro" id="IPR036127">
    <property type="entry name" value="CcmE-like_sf"/>
</dbReference>
<comment type="subcellular location">
    <subcellularLocation>
        <location evidence="10">Cell membrane</location>
        <topology evidence="10">Single-pass type II membrane protein</topology>
    </subcellularLocation>
    <subcellularLocation>
        <location evidence="1">Membrane</location>
    </subcellularLocation>
</comment>
<dbReference type="Gene3D" id="2.40.50.140">
    <property type="entry name" value="Nucleic acid-binding proteins"/>
    <property type="match status" value="1"/>
</dbReference>
<evidence type="ECO:0000256" key="9">
    <source>
        <dbReference type="ARBA" id="ARBA00023136"/>
    </source>
</evidence>
<keyword evidence="8 10" id="KW-0408">Iron</keyword>
<feature type="binding site" description="covalent" evidence="10 11">
    <location>
        <position position="124"/>
    </location>
    <ligand>
        <name>heme</name>
        <dbReference type="ChEBI" id="CHEBI:30413"/>
    </ligand>
</feature>
<feature type="binding site" description="axial binding residue" evidence="10 11">
    <location>
        <position position="128"/>
    </location>
    <ligand>
        <name>heme</name>
        <dbReference type="ChEBI" id="CHEBI:30413"/>
    </ligand>
    <ligandPart>
        <name>Fe</name>
        <dbReference type="ChEBI" id="CHEBI:18248"/>
    </ligandPart>
</feature>
<feature type="region of interest" description="Disordered" evidence="12">
    <location>
        <begin position="125"/>
        <end position="148"/>
    </location>
</feature>
<accession>A0A2U8FR09</accession>
<evidence type="ECO:0000256" key="7">
    <source>
        <dbReference type="ARBA" id="ARBA00022989"/>
    </source>
</evidence>
<evidence type="ECO:0000256" key="4">
    <source>
        <dbReference type="ARBA" id="ARBA00022723"/>
    </source>
</evidence>
<proteinExistence type="inferred from homology"/>
<keyword evidence="14" id="KW-1185">Reference proteome</keyword>
<reference evidence="13 14" key="1">
    <citation type="submission" date="2018-05" db="EMBL/GenBank/DDBJ databases">
        <title>complete genome sequence of Aquabacterium olei NBRC 110486.</title>
        <authorList>
            <person name="Tang B."/>
            <person name="Chang J."/>
            <person name="Zhang L."/>
            <person name="Yang H."/>
        </authorList>
    </citation>
    <scope>NUCLEOTIDE SEQUENCE [LARGE SCALE GENOMIC DNA]</scope>
    <source>
        <strain evidence="13 14">NBRC 110486</strain>
    </source>
</reference>
<keyword evidence="2 10" id="KW-0349">Heme</keyword>
<dbReference type="PANTHER" id="PTHR34128">
    <property type="entry name" value="CYTOCHROME C-TYPE BIOGENESIS PROTEIN CCME HOMOLOG, MITOCHONDRIAL"/>
    <property type="match status" value="1"/>
</dbReference>
<keyword evidence="7 10" id="KW-1133">Transmembrane helix</keyword>
<dbReference type="GO" id="GO:0020037">
    <property type="term" value="F:heme binding"/>
    <property type="evidence" value="ECO:0007669"/>
    <property type="project" value="InterPro"/>
</dbReference>
<dbReference type="NCBIfam" id="NF009727">
    <property type="entry name" value="PRK13254.1-1"/>
    <property type="match status" value="1"/>
</dbReference>
<dbReference type="GO" id="GO:0005886">
    <property type="term" value="C:plasma membrane"/>
    <property type="evidence" value="ECO:0007669"/>
    <property type="project" value="UniProtKB-SubCell"/>
</dbReference>
<keyword evidence="4 10" id="KW-0479">Metal-binding</keyword>
<dbReference type="InterPro" id="IPR004329">
    <property type="entry name" value="CcmE"/>
</dbReference>
<dbReference type="InterPro" id="IPR012340">
    <property type="entry name" value="NA-bd_OB-fold"/>
</dbReference>
<dbReference type="PANTHER" id="PTHR34128:SF2">
    <property type="entry name" value="CYTOCHROME C-TYPE BIOGENESIS PROTEIN CCME HOMOLOG, MITOCHONDRIAL"/>
    <property type="match status" value="1"/>
</dbReference>
<evidence type="ECO:0000256" key="10">
    <source>
        <dbReference type="HAMAP-Rule" id="MF_01959"/>
    </source>
</evidence>
<dbReference type="RefSeq" id="WP_109036511.1">
    <property type="nucleotide sequence ID" value="NZ_CP029210.1"/>
</dbReference>
<keyword evidence="3 10" id="KW-0812">Transmembrane</keyword>
<protein>
    <recommendedName>
        <fullName evidence="10">Cytochrome c-type biogenesis protein CcmE</fullName>
    </recommendedName>
    <alternativeName>
        <fullName evidence="10">Cytochrome c maturation protein E</fullName>
    </alternativeName>
    <alternativeName>
        <fullName evidence="10">Heme chaperone CcmE</fullName>
    </alternativeName>
</protein>
<comment type="similarity">
    <text evidence="10">Belongs to the CcmE/CycJ family.</text>
</comment>
<sequence length="148" mass="15858">MSPASRRRAGRLALVAGLLGLAAALVVGALRDNLTFFYTPSQVHEQGLQPGRAFRMGGRVEAGSLNQQPGSLSVHFVVADGQRRVPVVYEGLLPDLFGEDKGVVASGRLDSQGVFRADQILAKHDETYQPPTPQAGRSSRPAWLARTP</sequence>
<evidence type="ECO:0000256" key="6">
    <source>
        <dbReference type="ARBA" id="ARBA00022968"/>
    </source>
</evidence>
<evidence type="ECO:0000256" key="8">
    <source>
        <dbReference type="ARBA" id="ARBA00023004"/>
    </source>
</evidence>
<dbReference type="GO" id="GO:0046872">
    <property type="term" value="F:metal ion binding"/>
    <property type="evidence" value="ECO:0007669"/>
    <property type="project" value="UniProtKB-KW"/>
</dbReference>
<dbReference type="OrthoDB" id="9793584at2"/>
<feature type="topological domain" description="Extracellular" evidence="10">
    <location>
        <begin position="30"/>
        <end position="148"/>
    </location>
</feature>
<dbReference type="GO" id="GO:0017004">
    <property type="term" value="P:cytochrome complex assembly"/>
    <property type="evidence" value="ECO:0007669"/>
    <property type="project" value="UniProtKB-KW"/>
</dbReference>
<evidence type="ECO:0000313" key="14">
    <source>
        <dbReference type="Proteomes" id="UP000244892"/>
    </source>
</evidence>
<keyword evidence="5 10" id="KW-0201">Cytochrome c-type biogenesis</keyword>
<keyword evidence="6 10" id="KW-0735">Signal-anchor</keyword>
<comment type="function">
    <text evidence="10">Heme chaperone required for the biogenesis of c-type cytochromes. Transiently binds heme delivered by CcmC and transfers the heme to apo-cytochromes in a process facilitated by CcmF and CcmH.</text>
</comment>
<evidence type="ECO:0000256" key="3">
    <source>
        <dbReference type="ARBA" id="ARBA00022692"/>
    </source>
</evidence>
<keyword evidence="10" id="KW-1003">Cell membrane</keyword>
<dbReference type="EMBL" id="CP029210">
    <property type="protein sequence ID" value="AWI53511.1"/>
    <property type="molecule type" value="Genomic_DNA"/>
</dbReference>
<evidence type="ECO:0000256" key="12">
    <source>
        <dbReference type="SAM" id="MobiDB-lite"/>
    </source>
</evidence>
<dbReference type="Pfam" id="PF03100">
    <property type="entry name" value="CcmE"/>
    <property type="match status" value="1"/>
</dbReference>
<dbReference type="GO" id="GO:0017003">
    <property type="term" value="P:protein-heme linkage"/>
    <property type="evidence" value="ECO:0007669"/>
    <property type="project" value="UniProtKB-UniRule"/>
</dbReference>
<keyword evidence="9 10" id="KW-0472">Membrane</keyword>
<dbReference type="SUPFAM" id="SSF82093">
    <property type="entry name" value="Heme chaperone CcmE"/>
    <property type="match status" value="1"/>
</dbReference>
<name>A0A2U8FR09_9BURK</name>
<dbReference type="KEGG" id="aon:DEH84_08770"/>
<dbReference type="Proteomes" id="UP000244892">
    <property type="component" value="Chromosome"/>
</dbReference>
<gene>
    <name evidence="10" type="primary">ccmE</name>
    <name evidence="10" type="synonym">cycJ</name>
    <name evidence="13" type="ORF">DEH84_08770</name>
</gene>
<feature type="topological domain" description="Cytoplasmic" evidence="10">
    <location>
        <begin position="1"/>
        <end position="8"/>
    </location>
</feature>
<evidence type="ECO:0000256" key="11">
    <source>
        <dbReference type="PIRSR" id="PIRSR604329-50"/>
    </source>
</evidence>